<dbReference type="EMBL" id="CP031417">
    <property type="protein sequence ID" value="AXK80044.1"/>
    <property type="molecule type" value="Genomic_DNA"/>
</dbReference>
<proteinExistence type="predicted"/>
<dbReference type="InterPro" id="IPR027444">
    <property type="entry name" value="H-NS_C_dom"/>
</dbReference>
<gene>
    <name evidence="3" type="ORF">DW352_05650</name>
</gene>
<dbReference type="GO" id="GO:0003677">
    <property type="term" value="F:DNA binding"/>
    <property type="evidence" value="ECO:0007669"/>
    <property type="project" value="InterPro"/>
</dbReference>
<accession>A0A345ZSZ7</accession>
<sequence length="145" mass="16465">MTSTDVRQRSFGPPMPSINLKTLSFDELLELRDQVDAAISKQIESERRALEMKLERLNRFSDRPAKAGDAVSPMARSPKFGKVPPQFRNPDNPEETWSGRGLRPRWMVAALAAGRTIEDLMIREDGAVSEVRKAISRRGTMRRKK</sequence>
<feature type="domain" description="DNA-binding protein H-NS-like C-terminal" evidence="2">
    <location>
        <begin position="73"/>
        <end position="122"/>
    </location>
</feature>
<dbReference type="SMART" id="SM00528">
    <property type="entry name" value="HNS"/>
    <property type="match status" value="1"/>
</dbReference>
<dbReference type="Gene3D" id="4.10.430.10">
    <property type="entry name" value="Histone-like protein H-NS, C-terminal domain"/>
    <property type="match status" value="1"/>
</dbReference>
<evidence type="ECO:0000313" key="3">
    <source>
        <dbReference type="EMBL" id="AXK80044.1"/>
    </source>
</evidence>
<dbReference type="AlphaFoldDB" id="A0A345ZSZ7"/>
<dbReference type="SUPFAM" id="SSF81273">
    <property type="entry name" value="H-NS histone-like proteins"/>
    <property type="match status" value="1"/>
</dbReference>
<organism evidence="3 4">
    <name type="scientific">Pseudolabrys taiwanensis</name>
    <dbReference type="NCBI Taxonomy" id="331696"/>
    <lineage>
        <taxon>Bacteria</taxon>
        <taxon>Pseudomonadati</taxon>
        <taxon>Pseudomonadota</taxon>
        <taxon>Alphaproteobacteria</taxon>
        <taxon>Hyphomicrobiales</taxon>
        <taxon>Xanthobacteraceae</taxon>
        <taxon>Pseudolabrys</taxon>
    </lineage>
</organism>
<evidence type="ECO:0000259" key="2">
    <source>
        <dbReference type="SMART" id="SM00528"/>
    </source>
</evidence>
<name>A0A345ZSZ7_9HYPH</name>
<dbReference type="InterPro" id="IPR037150">
    <property type="entry name" value="H-NS_C_dom_sf"/>
</dbReference>
<reference evidence="3 4" key="1">
    <citation type="submission" date="2018-07" db="EMBL/GenBank/DDBJ databases">
        <authorList>
            <person name="Quirk P.G."/>
            <person name="Krulwich T.A."/>
        </authorList>
    </citation>
    <scope>NUCLEOTIDE SEQUENCE [LARGE SCALE GENOMIC DNA]</scope>
    <source>
        <strain evidence="3 4">CC-BB4</strain>
    </source>
</reference>
<dbReference type="Pfam" id="PF00816">
    <property type="entry name" value="Histone_HNS"/>
    <property type="match status" value="1"/>
</dbReference>
<dbReference type="KEGG" id="ptaw:DW352_05650"/>
<dbReference type="OrthoDB" id="5297879at2"/>
<evidence type="ECO:0000256" key="1">
    <source>
        <dbReference type="SAM" id="MobiDB-lite"/>
    </source>
</evidence>
<dbReference type="Proteomes" id="UP000254889">
    <property type="component" value="Chromosome"/>
</dbReference>
<keyword evidence="4" id="KW-1185">Reference proteome</keyword>
<protein>
    <submittedName>
        <fullName evidence="3">H-NS histone family protein</fullName>
    </submittedName>
</protein>
<evidence type="ECO:0000313" key="4">
    <source>
        <dbReference type="Proteomes" id="UP000254889"/>
    </source>
</evidence>
<feature type="region of interest" description="Disordered" evidence="1">
    <location>
        <begin position="61"/>
        <end position="99"/>
    </location>
</feature>